<dbReference type="InterPro" id="IPR000639">
    <property type="entry name" value="Epox_hydrolase-like"/>
</dbReference>
<dbReference type="Proteomes" id="UP000317650">
    <property type="component" value="Chromosome 5"/>
</dbReference>
<dbReference type="InterPro" id="IPR000073">
    <property type="entry name" value="AB_hydrolase_1"/>
</dbReference>
<keyword evidence="1" id="KW-0378">Hydrolase</keyword>
<dbReference type="AlphaFoldDB" id="A0A4V4H8C3"/>
<dbReference type="Gene3D" id="3.40.50.1820">
    <property type="entry name" value="alpha/beta hydrolase"/>
    <property type="match status" value="2"/>
</dbReference>
<comment type="caution">
    <text evidence="4">The sequence shown here is derived from an EMBL/GenBank/DDBJ whole genome shotgun (WGS) entry which is preliminary data.</text>
</comment>
<reference evidence="4 5" key="1">
    <citation type="journal article" date="2019" name="Nat. Plants">
        <title>Genome sequencing of Musa balbisiana reveals subgenome evolution and function divergence in polyploid bananas.</title>
        <authorList>
            <person name="Yao X."/>
        </authorList>
    </citation>
    <scope>NUCLEOTIDE SEQUENCE [LARGE SCALE GENOMIC DNA]</scope>
    <source>
        <strain evidence="5">cv. DH-PKW</strain>
        <tissue evidence="4">Leaves</tissue>
    </source>
</reference>
<keyword evidence="5" id="KW-1185">Reference proteome</keyword>
<feature type="domain" description="AB hydrolase-1" evidence="3">
    <location>
        <begin position="29"/>
        <end position="97"/>
    </location>
</feature>
<dbReference type="Pfam" id="PF00561">
    <property type="entry name" value="Abhydrolase_1"/>
    <property type="match status" value="1"/>
</dbReference>
<sequence>MVDKEEHSYLDTRGLSLHIAHVGKGELGAVLFIHGFPEIWYSWRHQMNAVAKAGFTAIAPDLRSYGLSTQPSEPEKTTWEDLVADLLAILNFLSISKLRKDRRSWTLQTHLLLCHSGSLRKISMPILLYMRNLGFIFLSKCHTGHCIGEQPDPKIEVPVLLIMGEKDYAFKFPGMENYVRSGTLKHFVPDLEIKYIPEGSHFVQEQFPDQVNQLVITFLKNHI</sequence>
<proteinExistence type="inferred from homology"/>
<dbReference type="PANTHER" id="PTHR43329">
    <property type="entry name" value="EPOXIDE HYDROLASE"/>
    <property type="match status" value="1"/>
</dbReference>
<dbReference type="STRING" id="52838.A0A4V4H8C3"/>
<evidence type="ECO:0000259" key="3">
    <source>
        <dbReference type="Pfam" id="PF00561"/>
    </source>
</evidence>
<dbReference type="InterPro" id="IPR029058">
    <property type="entry name" value="AB_hydrolase_fold"/>
</dbReference>
<dbReference type="EMBL" id="PYDT01000003">
    <property type="protein sequence ID" value="THU67155.1"/>
    <property type="molecule type" value="Genomic_DNA"/>
</dbReference>
<organism evidence="4 5">
    <name type="scientific">Musa balbisiana</name>
    <name type="common">Banana</name>
    <dbReference type="NCBI Taxonomy" id="52838"/>
    <lineage>
        <taxon>Eukaryota</taxon>
        <taxon>Viridiplantae</taxon>
        <taxon>Streptophyta</taxon>
        <taxon>Embryophyta</taxon>
        <taxon>Tracheophyta</taxon>
        <taxon>Spermatophyta</taxon>
        <taxon>Magnoliopsida</taxon>
        <taxon>Liliopsida</taxon>
        <taxon>Zingiberales</taxon>
        <taxon>Musaceae</taxon>
        <taxon>Musa</taxon>
    </lineage>
</organism>
<evidence type="ECO:0000256" key="1">
    <source>
        <dbReference type="ARBA" id="ARBA00022801"/>
    </source>
</evidence>
<evidence type="ECO:0000313" key="5">
    <source>
        <dbReference type="Proteomes" id="UP000317650"/>
    </source>
</evidence>
<evidence type="ECO:0000256" key="2">
    <source>
        <dbReference type="ARBA" id="ARBA00038334"/>
    </source>
</evidence>
<name>A0A4V4H8C3_MUSBA</name>
<dbReference type="SUPFAM" id="SSF53474">
    <property type="entry name" value="alpha/beta-Hydrolases"/>
    <property type="match status" value="1"/>
</dbReference>
<comment type="similarity">
    <text evidence="2">Belongs to the AB hydrolase superfamily. Epoxide hydrolase family.</text>
</comment>
<evidence type="ECO:0000313" key="4">
    <source>
        <dbReference type="EMBL" id="THU67155.1"/>
    </source>
</evidence>
<dbReference type="PRINTS" id="PR00412">
    <property type="entry name" value="EPOXHYDRLASE"/>
</dbReference>
<protein>
    <recommendedName>
        <fullName evidence="3">AB hydrolase-1 domain-containing protein</fullName>
    </recommendedName>
</protein>
<gene>
    <name evidence="4" type="ORF">C4D60_Mb05t21670</name>
</gene>
<dbReference type="GO" id="GO:0016787">
    <property type="term" value="F:hydrolase activity"/>
    <property type="evidence" value="ECO:0007669"/>
    <property type="project" value="UniProtKB-KW"/>
</dbReference>
<accession>A0A4V4H8C3</accession>